<keyword evidence="2" id="KW-1185">Reference proteome</keyword>
<gene>
    <name evidence="1" type="ORF">SPELUC_LOCUS12062</name>
</gene>
<comment type="caution">
    <text evidence="1">The sequence shown here is derived from an EMBL/GenBank/DDBJ whole genome shotgun (WGS) entry which is preliminary data.</text>
</comment>
<dbReference type="Proteomes" id="UP000789366">
    <property type="component" value="Unassembled WGS sequence"/>
</dbReference>
<protein>
    <submittedName>
        <fullName evidence="1">16019_t:CDS:1</fullName>
    </submittedName>
</protein>
<accession>A0ACA9PKV8</accession>
<proteinExistence type="predicted"/>
<dbReference type="EMBL" id="CAJVPW010027321">
    <property type="protein sequence ID" value="CAG8715138.1"/>
    <property type="molecule type" value="Genomic_DNA"/>
</dbReference>
<sequence length="148" mass="17916">MSKQYYEHDCYLLYNKKEAPNIKFVNEKYPNIGLKMKKFDINLMQFYVVNNNNYPIENVPKNIKCFVCSGFKKLEKEVKKIDEFEGWIISWHEDFVFEIDNKAFFWLQTLHSHAMCHTKDWKKVKTKLLEYSTSNDSNEEETEFETLE</sequence>
<feature type="non-terminal residue" evidence="1">
    <location>
        <position position="148"/>
    </location>
</feature>
<name>A0ACA9PKV8_9GLOM</name>
<evidence type="ECO:0000313" key="2">
    <source>
        <dbReference type="Proteomes" id="UP000789366"/>
    </source>
</evidence>
<reference evidence="1" key="1">
    <citation type="submission" date="2021-06" db="EMBL/GenBank/DDBJ databases">
        <authorList>
            <person name="Kallberg Y."/>
            <person name="Tangrot J."/>
            <person name="Rosling A."/>
        </authorList>
    </citation>
    <scope>NUCLEOTIDE SEQUENCE</scope>
    <source>
        <strain evidence="1">28 12/20/2015</strain>
    </source>
</reference>
<evidence type="ECO:0000313" key="1">
    <source>
        <dbReference type="EMBL" id="CAG8715138.1"/>
    </source>
</evidence>
<organism evidence="1 2">
    <name type="scientific">Cetraspora pellucida</name>
    <dbReference type="NCBI Taxonomy" id="1433469"/>
    <lineage>
        <taxon>Eukaryota</taxon>
        <taxon>Fungi</taxon>
        <taxon>Fungi incertae sedis</taxon>
        <taxon>Mucoromycota</taxon>
        <taxon>Glomeromycotina</taxon>
        <taxon>Glomeromycetes</taxon>
        <taxon>Diversisporales</taxon>
        <taxon>Gigasporaceae</taxon>
        <taxon>Cetraspora</taxon>
    </lineage>
</organism>